<reference evidence="1 2" key="1">
    <citation type="submission" date="2020-08" db="EMBL/GenBank/DDBJ databases">
        <title>Genomic Encyclopedia of Type Strains, Phase IV (KMG-IV): sequencing the most valuable type-strain genomes for metagenomic binning, comparative biology and taxonomic classification.</title>
        <authorList>
            <person name="Goeker M."/>
        </authorList>
    </citation>
    <scope>NUCLEOTIDE SEQUENCE [LARGE SCALE GENOMIC DNA]</scope>
    <source>
        <strain evidence="1 2">DSM 103526</strain>
    </source>
</reference>
<evidence type="ECO:0000313" key="2">
    <source>
        <dbReference type="Proteomes" id="UP000579281"/>
    </source>
</evidence>
<accession>A0A841L007</accession>
<evidence type="ECO:0000313" key="1">
    <source>
        <dbReference type="EMBL" id="MBB6217908.1"/>
    </source>
</evidence>
<sequence length="111" mass="12631">MEQCSNYYNNKISFYCLQGDDSWAGIDSKIRGNRQNTAVTEALIDEICRISPSKPYDELKRDFDEMSKTYAQVRSGASEISTSIEQIGNKINEDTIIRVLVEVIEKPDLTD</sequence>
<name>A0A841L007_9FIRM</name>
<organism evidence="1 2">
    <name type="scientific">Anaerosolibacter carboniphilus</name>
    <dbReference type="NCBI Taxonomy" id="1417629"/>
    <lineage>
        <taxon>Bacteria</taxon>
        <taxon>Bacillati</taxon>
        <taxon>Bacillota</taxon>
        <taxon>Clostridia</taxon>
        <taxon>Peptostreptococcales</taxon>
        <taxon>Thermotaleaceae</taxon>
        <taxon>Anaerosolibacter</taxon>
    </lineage>
</organism>
<comment type="caution">
    <text evidence="1">The sequence shown here is derived from an EMBL/GenBank/DDBJ whole genome shotgun (WGS) entry which is preliminary data.</text>
</comment>
<proteinExistence type="predicted"/>
<dbReference type="RefSeq" id="WP_184312414.1">
    <property type="nucleotide sequence ID" value="NZ_JACHEN010000030.1"/>
</dbReference>
<gene>
    <name evidence="1" type="ORF">HNQ80_004044</name>
</gene>
<dbReference type="EMBL" id="JACHEN010000030">
    <property type="protein sequence ID" value="MBB6217908.1"/>
    <property type="molecule type" value="Genomic_DNA"/>
</dbReference>
<keyword evidence="2" id="KW-1185">Reference proteome</keyword>
<protein>
    <submittedName>
        <fullName evidence="1">Uncharacterized protein</fullName>
    </submittedName>
</protein>
<dbReference type="AlphaFoldDB" id="A0A841L007"/>
<dbReference type="Proteomes" id="UP000579281">
    <property type="component" value="Unassembled WGS sequence"/>
</dbReference>